<evidence type="ECO:0000313" key="3">
    <source>
        <dbReference type="Proteomes" id="UP000199150"/>
    </source>
</evidence>
<keyword evidence="3" id="KW-1185">Reference proteome</keyword>
<dbReference type="STRING" id="260084.SAMN02927928_2190"/>
<dbReference type="EMBL" id="FMTS01000003">
    <property type="protein sequence ID" value="SCW60996.1"/>
    <property type="molecule type" value="Genomic_DNA"/>
</dbReference>
<gene>
    <name evidence="2" type="ORF">SAMN02927928_2190</name>
</gene>
<reference evidence="3" key="1">
    <citation type="submission" date="2016-10" db="EMBL/GenBank/DDBJ databases">
        <authorList>
            <person name="Varghese N."/>
            <person name="Submissions S."/>
        </authorList>
    </citation>
    <scope>NUCLEOTIDE SEQUENCE [LARGE SCALE GENOMIC DNA]</scope>
    <source>
        <strain evidence="3">CGMCC 1.3431</strain>
    </source>
</reference>
<dbReference type="SUPFAM" id="SSF52799">
    <property type="entry name" value="(Phosphotyrosine protein) phosphatases II"/>
    <property type="match status" value="1"/>
</dbReference>
<dbReference type="OrthoDB" id="9814896at2"/>
<feature type="domain" description="DSP-PTPase phosphatase fused to NAD+ Kinase" evidence="1">
    <location>
        <begin position="54"/>
        <end position="154"/>
    </location>
</feature>
<proteinExistence type="predicted"/>
<accession>A0A1G4RW62</accession>
<dbReference type="Pfam" id="PF22741">
    <property type="entry name" value="PTP-NADK"/>
    <property type="match status" value="1"/>
</dbReference>
<organism evidence="2 3">
    <name type="scientific">Asticcacaulis taihuensis</name>
    <dbReference type="NCBI Taxonomy" id="260084"/>
    <lineage>
        <taxon>Bacteria</taxon>
        <taxon>Pseudomonadati</taxon>
        <taxon>Pseudomonadota</taxon>
        <taxon>Alphaproteobacteria</taxon>
        <taxon>Caulobacterales</taxon>
        <taxon>Caulobacteraceae</taxon>
        <taxon>Asticcacaulis</taxon>
    </lineage>
</organism>
<sequence>MKLLPKKSHVKPFPTDTKWGLFTTYLHYLWADHAYLRIGFTNAHWIGPDMVRTNQPWPFQLAWWKKQGVKTVINLRGGKGSFYYLEKHACEKLGLTLEDFGLTSRSLPTAAEFREAKTLFDRIEYPALLHCKSGADRAGMMSVLYRHFHLGHSIRDSARELGLRTLHMKAGHTGVLDYVFEVYLRDIEPKGISFWDWTQGPDYDPDKLKATFKASWWGTLLTDKLLKRE</sequence>
<evidence type="ECO:0000313" key="2">
    <source>
        <dbReference type="EMBL" id="SCW60996.1"/>
    </source>
</evidence>
<protein>
    <submittedName>
        <fullName evidence="2">Protein tyrosine/serine phosphatase</fullName>
    </submittedName>
</protein>
<dbReference type="Proteomes" id="UP000199150">
    <property type="component" value="Unassembled WGS sequence"/>
</dbReference>
<dbReference type="RefSeq" id="WP_090647660.1">
    <property type="nucleotide sequence ID" value="NZ_CBCRYE010000001.1"/>
</dbReference>
<name>A0A1G4RW62_9CAUL</name>
<dbReference type="Gene3D" id="3.90.190.10">
    <property type="entry name" value="Protein tyrosine phosphatase superfamily"/>
    <property type="match status" value="1"/>
</dbReference>
<dbReference type="AlphaFoldDB" id="A0A1G4RW62"/>
<dbReference type="InterPro" id="IPR055214">
    <property type="entry name" value="PTP-NADK"/>
</dbReference>
<evidence type="ECO:0000259" key="1">
    <source>
        <dbReference type="Pfam" id="PF22741"/>
    </source>
</evidence>
<dbReference type="InterPro" id="IPR029021">
    <property type="entry name" value="Prot-tyrosine_phosphatase-like"/>
</dbReference>